<accession>A0A813EDR6</accession>
<evidence type="ECO:0000313" key="2">
    <source>
        <dbReference type="Proteomes" id="UP000654075"/>
    </source>
</evidence>
<feature type="non-terminal residue" evidence="1">
    <location>
        <position position="1"/>
    </location>
</feature>
<dbReference type="InterPro" id="IPR023299">
    <property type="entry name" value="ATPase_P-typ_cyto_dom_N"/>
</dbReference>
<dbReference type="EMBL" id="CAJNNV010010484">
    <property type="protein sequence ID" value="CAE8598664.1"/>
    <property type="molecule type" value="Genomic_DNA"/>
</dbReference>
<reference evidence="1" key="1">
    <citation type="submission" date="2021-02" db="EMBL/GenBank/DDBJ databases">
        <authorList>
            <person name="Dougan E. K."/>
            <person name="Rhodes N."/>
            <person name="Thang M."/>
            <person name="Chan C."/>
        </authorList>
    </citation>
    <scope>NUCLEOTIDE SEQUENCE</scope>
</reference>
<dbReference type="Proteomes" id="UP000654075">
    <property type="component" value="Unassembled WGS sequence"/>
</dbReference>
<dbReference type="Pfam" id="PF13246">
    <property type="entry name" value="Cation_ATPase"/>
    <property type="match status" value="1"/>
</dbReference>
<sequence>ARTSLAAAFLGCQGCKIRKRGGGEWVAEGNMSEAALKVASMKGHLREDSEAGMQLLSDHLREPKLEVPFTSKRKMSATVHRMTSGRSLAALNFGEEHTHFAILKGAPDRILPSIQAVLSLGAASSGGLEVAEAGITSEEKLLIEEENQ</sequence>
<dbReference type="Gene3D" id="3.40.1110.10">
    <property type="entry name" value="Calcium-transporting ATPase, cytoplasmic domain N"/>
    <property type="match status" value="1"/>
</dbReference>
<feature type="non-terminal residue" evidence="1">
    <location>
        <position position="148"/>
    </location>
</feature>
<gene>
    <name evidence="1" type="ORF">PGLA1383_LOCUS17066</name>
</gene>
<protein>
    <submittedName>
        <fullName evidence="1">Uncharacterized protein</fullName>
    </submittedName>
</protein>
<name>A0A813EDR6_POLGL</name>
<dbReference type="SUPFAM" id="SSF81660">
    <property type="entry name" value="Metal cation-transporting ATPase, ATP-binding domain N"/>
    <property type="match status" value="1"/>
</dbReference>
<dbReference type="GO" id="GO:0000166">
    <property type="term" value="F:nucleotide binding"/>
    <property type="evidence" value="ECO:0007669"/>
    <property type="project" value="InterPro"/>
</dbReference>
<keyword evidence="2" id="KW-1185">Reference proteome</keyword>
<organism evidence="1 2">
    <name type="scientific">Polarella glacialis</name>
    <name type="common">Dinoflagellate</name>
    <dbReference type="NCBI Taxonomy" id="89957"/>
    <lineage>
        <taxon>Eukaryota</taxon>
        <taxon>Sar</taxon>
        <taxon>Alveolata</taxon>
        <taxon>Dinophyceae</taxon>
        <taxon>Suessiales</taxon>
        <taxon>Suessiaceae</taxon>
        <taxon>Polarella</taxon>
    </lineage>
</organism>
<evidence type="ECO:0000313" key="1">
    <source>
        <dbReference type="EMBL" id="CAE8598664.1"/>
    </source>
</evidence>
<proteinExistence type="predicted"/>
<comment type="caution">
    <text evidence="1">The sequence shown here is derived from an EMBL/GenBank/DDBJ whole genome shotgun (WGS) entry which is preliminary data.</text>
</comment>
<dbReference type="OrthoDB" id="116380at2759"/>
<dbReference type="AlphaFoldDB" id="A0A813EDR6"/>